<evidence type="ECO:0000259" key="5">
    <source>
        <dbReference type="Pfam" id="PF11502"/>
    </source>
</evidence>
<feature type="compositionally biased region" description="Low complexity" evidence="4">
    <location>
        <begin position="1158"/>
        <end position="1173"/>
    </location>
</feature>
<evidence type="ECO:0000313" key="7">
    <source>
        <dbReference type="Proteomes" id="UP001591681"/>
    </source>
</evidence>
<feature type="region of interest" description="Disordered" evidence="4">
    <location>
        <begin position="1260"/>
        <end position="1413"/>
    </location>
</feature>
<feature type="compositionally biased region" description="Basic and acidic residues" evidence="4">
    <location>
        <begin position="19"/>
        <end position="33"/>
    </location>
</feature>
<reference evidence="6 7" key="1">
    <citation type="submission" date="2024-09" db="EMBL/GenBank/DDBJ databases">
        <title>A chromosome-level genome assembly of Gray's grenadier anchovy, Coilia grayii.</title>
        <authorList>
            <person name="Fu Z."/>
        </authorList>
    </citation>
    <scope>NUCLEOTIDE SEQUENCE [LARGE SCALE GENOMIC DNA]</scope>
    <source>
        <strain evidence="6">G4</strain>
        <tissue evidence="6">Muscle</tissue>
    </source>
</reference>
<feature type="compositionally biased region" description="Low complexity" evidence="4">
    <location>
        <begin position="1397"/>
        <end position="1406"/>
    </location>
</feature>
<gene>
    <name evidence="6" type="ORF">ACEWY4_016458</name>
</gene>
<protein>
    <recommendedName>
        <fullName evidence="5">B-cell lymphoma 9 beta-catenin binding domain-containing protein</fullName>
    </recommendedName>
</protein>
<feature type="compositionally biased region" description="Low complexity" evidence="4">
    <location>
        <begin position="462"/>
        <end position="485"/>
    </location>
</feature>
<feature type="compositionally biased region" description="Low complexity" evidence="4">
    <location>
        <begin position="135"/>
        <end position="148"/>
    </location>
</feature>
<feature type="domain" description="B-cell lymphoma 9 beta-catenin binding" evidence="5">
    <location>
        <begin position="491"/>
        <end position="528"/>
    </location>
</feature>
<feature type="compositionally biased region" description="Pro residues" evidence="4">
    <location>
        <begin position="1275"/>
        <end position="1294"/>
    </location>
</feature>
<dbReference type="EMBL" id="JBHFQA010000014">
    <property type="protein sequence ID" value="KAL2087630.1"/>
    <property type="molecule type" value="Genomic_DNA"/>
</dbReference>
<evidence type="ECO:0000256" key="1">
    <source>
        <dbReference type="ARBA" id="ARBA00004123"/>
    </source>
</evidence>
<feature type="compositionally biased region" description="Basic and acidic residues" evidence="4">
    <location>
        <begin position="211"/>
        <end position="239"/>
    </location>
</feature>
<feature type="compositionally biased region" description="Polar residues" evidence="4">
    <location>
        <begin position="486"/>
        <end position="495"/>
    </location>
</feature>
<feature type="region of interest" description="Disordered" evidence="4">
    <location>
        <begin position="1012"/>
        <end position="1118"/>
    </location>
</feature>
<dbReference type="PANTHER" id="PTHR15185:SF5">
    <property type="entry name" value="B-CELL CLL_LYMPHOMA 9 PROTEIN"/>
    <property type="match status" value="1"/>
</dbReference>
<dbReference type="InterPro" id="IPR024670">
    <property type="entry name" value="BCL9_beta-catenin-bd_dom"/>
</dbReference>
<evidence type="ECO:0000256" key="2">
    <source>
        <dbReference type="ARBA" id="ARBA00009200"/>
    </source>
</evidence>
<evidence type="ECO:0000256" key="3">
    <source>
        <dbReference type="ARBA" id="ARBA00023242"/>
    </source>
</evidence>
<comment type="subcellular location">
    <subcellularLocation>
        <location evidence="1">Nucleus</location>
    </subcellularLocation>
</comment>
<dbReference type="Pfam" id="PF11502">
    <property type="entry name" value="BCL9"/>
    <property type="match status" value="1"/>
</dbReference>
<evidence type="ECO:0000256" key="4">
    <source>
        <dbReference type="SAM" id="MobiDB-lite"/>
    </source>
</evidence>
<sequence>MLEVAEDRSSSSSSGAPGRPERARERARERGEDQGCGGDVVVPPPRSSTRGKATGATGPPGAHAHAHPHAHPHTHTHTHLHTHAHAHPHAPSPQQHPAPPSAGSVGLSSMHPSNAKVRNSPSAHTQSPKSKQEAMVRSPPVMSPSSAAQMDSKLPNQGKQGGAGSQSQASPCDPKALGGTHNPKAPLAGLGLKNGQSMGGGAKGGTKVKRERSTSAESYEQHDESAAANDNEPKEMGSRAKRLCVSERRQPYSGADWCSGGETDEEEAAFFNCNSGEMKPDPSALSATTPTQNAMGGQSAGPEMGCGQKSGTKVFYIFTTEMANKAAEAVITGHADSIIAYHISHISNGNKPTLPMMGPMGSGPKQPGAPPSSQPTEQNHQPASKPSAPGPQQPTPPSQPQASAPGTKPQDGPSSVGLDPKSVPGGSPHDGGSQEAGPHPGAGLAPEGNPPQGPGGYPSMELPKGPEGQLPPQQQQQVPPDLLSLGDNTEGLSQEQLEHRERSLQTLRDIQRMLFPDDKDMPVMGPQGNMGGPPPNPMMEGPGGPKKPDQGPLQAMMAQSQSLGKPGGPRPDGLSFGPPGPRDMQFPPDELGPHPGPPMGPPGGGGGMEPGDHMTPEQLAWLKLQQEFYEEKKRKQEMMMHPHGPRMMRGPPPPYQMNPADGWGPGGPEPFPEQMGMGGPPRGMHPHMQRFPGMMNPDMDGGGPHMPRGPGMSWPEGDGRGFPQGMFGGPGGPGGRVERFPNPQAVQEAMFQQGMGGGDKPGMMMDMGRMMGNPRHMEPGPGGMMFPRMPGEAPMSPSSRMEFVKGLSRDMADFGMGPGNMGMGPGPQMMNPKMGLSPEDMMKMRGGGGPMPENMGPQQKMMQGPPFSDQPHPGDFNMGPNRQFPPMNQPPGPMGPGRGPRGEPPFMPDQRGGPGGNGRLSHMPPNQPLMSGAPPPPPPPNQRGGGRKQSEPAGSPGVNPLKSPPLRQVQSPMLASPSAGLKSPQTPSQLAGILTGTAPTSIATASASIKSPAVMGSAGASPVHMKSPSVPAPSPGWTSSPKPPLQSPGAPQGGKPPLSITSPNMMSSSEPGVSAPSSAPPPSSTSNQPGSLSVAPGNSSLPSSSPYNMPPEPTLSQNPLSIMMSRMSKFAMPSSTPLYHDAIKTVASSDDDSPPARSPNLPNNNGMPGMGVNQHPGHPRMMVPSSGGPMPALSPMGMNTMGNQPLPHGMPGQMPNQMPSPGSMGPGMPPHPGSMGPGGMMPQGMMMPPVSQDPGMMVQGRMGMPPHRGQGYPPGQSPPQQGPYPHNGPGPQGFPPGMGFPGEGGPMGRMGGGPEPGMCKPGGGGPEFGGMGGVFDPDLQEVMRPGASGIPEFDLSRIIPSDKPSQTLSYFPRGPGDGKPPPHHGGPPGFPPQMQAMMGEGSPRMMGGPGPMGPQDMPMGGGGHGGMRPQGFMGPGGMGGPQGGMGGPQHRMLSPGQQQAMMGGPGMMQGKERGPMYSHPGPGGSPTMMMSLQGMGGPQQTMMMPQMRPRGVGGDMGMNFNPGPGNPGNMMF</sequence>
<keyword evidence="3" id="KW-0539">Nucleus</keyword>
<dbReference type="InterPro" id="IPR013083">
    <property type="entry name" value="Znf_RING/FYVE/PHD"/>
</dbReference>
<evidence type="ECO:0000313" key="6">
    <source>
        <dbReference type="EMBL" id="KAL2087630.1"/>
    </source>
</evidence>
<name>A0ABD1JMS0_9TELE</name>
<comment type="caution">
    <text evidence="6">The sequence shown here is derived from an EMBL/GenBank/DDBJ whole genome shotgun (WGS) entry which is preliminary data.</text>
</comment>
<feature type="region of interest" description="Disordered" evidence="4">
    <location>
        <begin position="350"/>
        <end position="614"/>
    </location>
</feature>
<feature type="compositionally biased region" description="Pro residues" evidence="4">
    <location>
        <begin position="388"/>
        <end position="399"/>
    </location>
</feature>
<feature type="compositionally biased region" description="Polar residues" evidence="4">
    <location>
        <begin position="1087"/>
        <end position="1107"/>
    </location>
</feature>
<comment type="similarity">
    <text evidence="2">Belongs to the BCL9 family.</text>
</comment>
<feature type="region of interest" description="Disordered" evidence="4">
    <location>
        <begin position="1"/>
        <end position="239"/>
    </location>
</feature>
<accession>A0ABD1JMS0</accession>
<dbReference type="Proteomes" id="UP001591681">
    <property type="component" value="Unassembled WGS sequence"/>
</dbReference>
<keyword evidence="7" id="KW-1185">Reference proteome</keyword>
<feature type="compositionally biased region" description="Gly residues" evidence="4">
    <location>
        <begin position="1299"/>
        <end position="1333"/>
    </location>
</feature>
<dbReference type="PANTHER" id="PTHR15185">
    <property type="entry name" value="BCL9"/>
    <property type="match status" value="1"/>
</dbReference>
<feature type="compositionally biased region" description="Polar residues" evidence="4">
    <location>
        <begin position="285"/>
        <end position="296"/>
    </location>
</feature>
<dbReference type="Gene3D" id="3.30.40.10">
    <property type="entry name" value="Zinc/RING finger domain, C3HC4 (zinc finger)"/>
    <property type="match status" value="1"/>
</dbReference>
<organism evidence="6 7">
    <name type="scientific">Coilia grayii</name>
    <name type="common">Gray's grenadier anchovy</name>
    <dbReference type="NCBI Taxonomy" id="363190"/>
    <lineage>
        <taxon>Eukaryota</taxon>
        <taxon>Metazoa</taxon>
        <taxon>Chordata</taxon>
        <taxon>Craniata</taxon>
        <taxon>Vertebrata</taxon>
        <taxon>Euteleostomi</taxon>
        <taxon>Actinopterygii</taxon>
        <taxon>Neopterygii</taxon>
        <taxon>Teleostei</taxon>
        <taxon>Clupei</taxon>
        <taxon>Clupeiformes</taxon>
        <taxon>Clupeoidei</taxon>
        <taxon>Engraulidae</taxon>
        <taxon>Coilinae</taxon>
        <taxon>Coilia</taxon>
    </lineage>
</organism>
<feature type="compositionally biased region" description="Polar residues" evidence="4">
    <location>
        <begin position="106"/>
        <end position="129"/>
    </location>
</feature>
<feature type="compositionally biased region" description="Pro residues" evidence="4">
    <location>
        <begin position="90"/>
        <end position="100"/>
    </location>
</feature>
<feature type="region of interest" description="Disordered" evidence="4">
    <location>
        <begin position="1146"/>
        <end position="1181"/>
    </location>
</feature>
<dbReference type="GO" id="GO:0005634">
    <property type="term" value="C:nucleus"/>
    <property type="evidence" value="ECO:0007669"/>
    <property type="project" value="UniProtKB-SubCell"/>
</dbReference>
<feature type="compositionally biased region" description="Basic and acidic residues" evidence="4">
    <location>
        <begin position="496"/>
        <end position="521"/>
    </location>
</feature>
<feature type="compositionally biased region" description="Basic residues" evidence="4">
    <location>
        <begin position="64"/>
        <end position="88"/>
    </location>
</feature>
<feature type="compositionally biased region" description="Polar residues" evidence="4">
    <location>
        <begin position="374"/>
        <end position="384"/>
    </location>
</feature>
<feature type="compositionally biased region" description="Low complexity" evidence="4">
    <location>
        <begin position="53"/>
        <end position="63"/>
    </location>
</feature>
<feature type="compositionally biased region" description="Low complexity" evidence="4">
    <location>
        <begin position="1067"/>
        <end position="1077"/>
    </location>
</feature>
<dbReference type="InterPro" id="IPR015668">
    <property type="entry name" value="Bcl-9/Bcl-9l"/>
</dbReference>
<feature type="region of interest" description="Disordered" evidence="4">
    <location>
        <begin position="279"/>
        <end position="305"/>
    </location>
</feature>
<proteinExistence type="inferred from homology"/>
<feature type="region of interest" description="Disordered" evidence="4">
    <location>
        <begin position="845"/>
        <end position="993"/>
    </location>
</feature>